<dbReference type="RefSeq" id="WP_209773233.1">
    <property type="nucleotide sequence ID" value="NZ_JAGINP010000039.1"/>
</dbReference>
<protein>
    <submittedName>
        <fullName evidence="1">Transposase</fullName>
    </submittedName>
</protein>
<dbReference type="EMBL" id="JAGINP010000039">
    <property type="protein sequence ID" value="MBP2297064.1"/>
    <property type="molecule type" value="Genomic_DNA"/>
</dbReference>
<proteinExistence type="predicted"/>
<dbReference type="NCBIfam" id="NF033819">
    <property type="entry name" value="IS66_TnpB"/>
    <property type="match status" value="1"/>
</dbReference>
<reference evidence="1 2" key="1">
    <citation type="submission" date="2021-03" db="EMBL/GenBank/DDBJ databases">
        <title>Genomic Encyclopedia of Type Strains, Phase III (KMG-III): the genomes of soil and plant-associated and newly described type strains.</title>
        <authorList>
            <person name="Whitman W."/>
        </authorList>
    </citation>
    <scope>NUCLEOTIDE SEQUENCE [LARGE SCALE GENOMIC DNA]</scope>
    <source>
        <strain evidence="1 2">IMMIB AFH-6</strain>
    </source>
</reference>
<dbReference type="Pfam" id="PF05717">
    <property type="entry name" value="TnpB_IS66"/>
    <property type="match status" value="1"/>
</dbReference>
<dbReference type="PANTHER" id="PTHR36455:SF1">
    <property type="entry name" value="BLR8292 PROTEIN"/>
    <property type="match status" value="1"/>
</dbReference>
<gene>
    <name evidence="1" type="ORF">J2851_006883</name>
</gene>
<dbReference type="Proteomes" id="UP000781958">
    <property type="component" value="Unassembled WGS sequence"/>
</dbReference>
<dbReference type="PANTHER" id="PTHR36455">
    <property type="match status" value="1"/>
</dbReference>
<name>A0ABS4SXR6_9PROT</name>
<organism evidence="1 2">
    <name type="scientific">Azospirillum rugosum</name>
    <dbReference type="NCBI Taxonomy" id="416170"/>
    <lineage>
        <taxon>Bacteria</taxon>
        <taxon>Pseudomonadati</taxon>
        <taxon>Pseudomonadota</taxon>
        <taxon>Alphaproteobacteria</taxon>
        <taxon>Rhodospirillales</taxon>
        <taxon>Azospirillaceae</taxon>
        <taxon>Azospirillum</taxon>
    </lineage>
</organism>
<sequence>MISVPPGVRIWLAARPVDMRKGFDGLAAIVQQHLGQDPFSGQIFAFRGKRGDLLKLLLWDGQGFLLVAKRLEKGRFVWPSPATERVRLTPAELAMLLEGIDWRALRRTDEPRPSLTG</sequence>
<comment type="caution">
    <text evidence="1">The sequence shown here is derived from an EMBL/GenBank/DDBJ whole genome shotgun (WGS) entry which is preliminary data.</text>
</comment>
<dbReference type="InterPro" id="IPR008878">
    <property type="entry name" value="Transposase_IS66_Orf2"/>
</dbReference>
<evidence type="ECO:0000313" key="2">
    <source>
        <dbReference type="Proteomes" id="UP000781958"/>
    </source>
</evidence>
<accession>A0ABS4SXR6</accession>
<keyword evidence="2" id="KW-1185">Reference proteome</keyword>
<evidence type="ECO:0000313" key="1">
    <source>
        <dbReference type="EMBL" id="MBP2297064.1"/>
    </source>
</evidence>